<evidence type="ECO:0000313" key="3">
    <source>
        <dbReference type="Proteomes" id="UP000626109"/>
    </source>
</evidence>
<evidence type="ECO:0000313" key="2">
    <source>
        <dbReference type="EMBL" id="CAE8693785.1"/>
    </source>
</evidence>
<feature type="region of interest" description="Disordered" evidence="1">
    <location>
        <begin position="128"/>
        <end position="208"/>
    </location>
</feature>
<feature type="non-terminal residue" evidence="2">
    <location>
        <position position="1"/>
    </location>
</feature>
<dbReference type="AlphaFoldDB" id="A0A813K0C2"/>
<feature type="non-terminal residue" evidence="2">
    <location>
        <position position="243"/>
    </location>
</feature>
<dbReference type="Proteomes" id="UP000626109">
    <property type="component" value="Unassembled WGS sequence"/>
</dbReference>
<dbReference type="EMBL" id="CAJNNW010027914">
    <property type="protein sequence ID" value="CAE8693785.1"/>
    <property type="molecule type" value="Genomic_DNA"/>
</dbReference>
<reference evidence="2" key="1">
    <citation type="submission" date="2021-02" db="EMBL/GenBank/DDBJ databases">
        <authorList>
            <person name="Dougan E. K."/>
            <person name="Rhodes N."/>
            <person name="Thang M."/>
            <person name="Chan C."/>
        </authorList>
    </citation>
    <scope>NUCLEOTIDE SEQUENCE</scope>
</reference>
<comment type="caution">
    <text evidence="2">The sequence shown here is derived from an EMBL/GenBank/DDBJ whole genome shotgun (WGS) entry which is preliminary data.</text>
</comment>
<accession>A0A813K0C2</accession>
<evidence type="ECO:0000256" key="1">
    <source>
        <dbReference type="SAM" id="MobiDB-lite"/>
    </source>
</evidence>
<feature type="compositionally biased region" description="Basic and acidic residues" evidence="1">
    <location>
        <begin position="150"/>
        <end position="198"/>
    </location>
</feature>
<proteinExistence type="predicted"/>
<sequence length="243" mass="27702">PVGPSSERLHEFRGQYPMDDRAWNFLGGVGGAIQQVVVSDFRPKRENDPDYSAAVTAFVRSVESREGRRGAAAPPSLFQLESFRERFPMDDRAFDYLCVSAADVQREALQNFSPKRLEETDFSRQLTAFLRKGPRTGGQEEYSRYGGATSRDERDGRVRKEGKYGEDWKQDTPWRQTDRTRDAGNRRDERGQRGDSGRRPGGGGGRLLAFRARYPMDDRAFDFLEQADPAVQETMMSEFAPKR</sequence>
<protein>
    <submittedName>
        <fullName evidence="2">Uncharacterized protein</fullName>
    </submittedName>
</protein>
<gene>
    <name evidence="2" type="ORF">PGLA2088_LOCUS28531</name>
</gene>
<organism evidence="2 3">
    <name type="scientific">Polarella glacialis</name>
    <name type="common">Dinoflagellate</name>
    <dbReference type="NCBI Taxonomy" id="89957"/>
    <lineage>
        <taxon>Eukaryota</taxon>
        <taxon>Sar</taxon>
        <taxon>Alveolata</taxon>
        <taxon>Dinophyceae</taxon>
        <taxon>Suessiales</taxon>
        <taxon>Suessiaceae</taxon>
        <taxon>Polarella</taxon>
    </lineage>
</organism>
<name>A0A813K0C2_POLGL</name>